<comment type="caution">
    <text evidence="1">The sequence shown here is derived from an EMBL/GenBank/DDBJ whole genome shotgun (WGS) entry which is preliminary data.</text>
</comment>
<keyword evidence="2" id="KW-1185">Reference proteome</keyword>
<organism evidence="1 2">
    <name type="scientific">Brevibacterium metallidurans</name>
    <dbReference type="NCBI Taxonomy" id="1482676"/>
    <lineage>
        <taxon>Bacteria</taxon>
        <taxon>Bacillati</taxon>
        <taxon>Actinomycetota</taxon>
        <taxon>Actinomycetes</taxon>
        <taxon>Micrococcales</taxon>
        <taxon>Brevibacteriaceae</taxon>
        <taxon>Brevibacterium</taxon>
    </lineage>
</organism>
<gene>
    <name evidence="1" type="ORF">NCCP602_28770</name>
</gene>
<name>A0ABP3CAK2_9MICO</name>
<dbReference type="Proteomes" id="UP001498238">
    <property type="component" value="Unassembled WGS sequence"/>
</dbReference>
<evidence type="ECO:0000313" key="2">
    <source>
        <dbReference type="Proteomes" id="UP001498238"/>
    </source>
</evidence>
<proteinExistence type="predicted"/>
<sequence length="118" mass="13159">MVTDPDAHGQGAVSQDLLVARFTPDGAYILRKQNAGDVLAPDTITLVYQGHPLLTTDQWVEIHRLLAARAPSYTAANHEGRKQIIALTRLDVESTLARNEEEEDLFRRYLETGDANPY</sequence>
<reference evidence="1 2" key="1">
    <citation type="submission" date="2024-01" db="EMBL/GenBank/DDBJ databases">
        <title>Characterization of antibiotic resistant novel bacterial strains and their environmental applications.</title>
        <authorList>
            <person name="Manzoor S."/>
            <person name="Abbas S."/>
            <person name="Arshad M."/>
            <person name="Ahmed I."/>
        </authorList>
    </citation>
    <scope>NUCLEOTIDE SEQUENCE [LARGE SCALE GENOMIC DNA]</scope>
    <source>
        <strain evidence="1 2">NCCP-602</strain>
    </source>
</reference>
<accession>A0ABP3CAK2</accession>
<evidence type="ECO:0000313" key="1">
    <source>
        <dbReference type="EMBL" id="GAA0036916.1"/>
    </source>
</evidence>
<dbReference type="EMBL" id="BAAAAF010000014">
    <property type="protein sequence ID" value="GAA0036916.1"/>
    <property type="molecule type" value="Genomic_DNA"/>
</dbReference>
<protein>
    <submittedName>
        <fullName evidence="1">Uncharacterized protein</fullName>
    </submittedName>
</protein>